<dbReference type="InterPro" id="IPR036390">
    <property type="entry name" value="WH_DNA-bd_sf"/>
</dbReference>
<dbReference type="EMBL" id="QYCY01000002">
    <property type="protein sequence ID" value="RLV74880.1"/>
    <property type="molecule type" value="Genomic_DNA"/>
</dbReference>
<evidence type="ECO:0000259" key="5">
    <source>
        <dbReference type="Pfam" id="PF00392"/>
    </source>
</evidence>
<name>A0A3L8R5N2_STRRN</name>
<feature type="compositionally biased region" description="Low complexity" evidence="4">
    <location>
        <begin position="76"/>
        <end position="85"/>
    </location>
</feature>
<keyword evidence="2" id="KW-0238">DNA-binding</keyword>
<accession>A0A3L8R5N2</accession>
<keyword evidence="1" id="KW-0805">Transcription regulation</keyword>
<gene>
    <name evidence="6" type="ORF">D3C57_136680</name>
</gene>
<proteinExistence type="predicted"/>
<dbReference type="Gene3D" id="1.10.10.10">
    <property type="entry name" value="Winged helix-like DNA-binding domain superfamily/Winged helix DNA-binding domain"/>
    <property type="match status" value="1"/>
</dbReference>
<keyword evidence="3" id="KW-0804">Transcription</keyword>
<evidence type="ECO:0000256" key="2">
    <source>
        <dbReference type="ARBA" id="ARBA00023125"/>
    </source>
</evidence>
<dbReference type="SUPFAM" id="SSF46785">
    <property type="entry name" value="Winged helix' DNA-binding domain"/>
    <property type="match status" value="1"/>
</dbReference>
<dbReference type="GO" id="GO:0003677">
    <property type="term" value="F:DNA binding"/>
    <property type="evidence" value="ECO:0007669"/>
    <property type="project" value="UniProtKB-KW"/>
</dbReference>
<sequence length="85" mass="9043">MGEPRYVVITGDLLKKIAAGRWGVGELLPTEPELAAEYGVSRHCGGRCGVWKWPVSSPGIPGPVPGWNARRRSPRSPHSSGPSGI</sequence>
<dbReference type="InterPro" id="IPR036388">
    <property type="entry name" value="WH-like_DNA-bd_sf"/>
</dbReference>
<dbReference type="Pfam" id="PF00392">
    <property type="entry name" value="GntR"/>
    <property type="match status" value="1"/>
</dbReference>
<evidence type="ECO:0000313" key="7">
    <source>
        <dbReference type="Proteomes" id="UP000281594"/>
    </source>
</evidence>
<dbReference type="InterPro" id="IPR000524">
    <property type="entry name" value="Tscrpt_reg_HTH_GntR"/>
</dbReference>
<evidence type="ECO:0000256" key="1">
    <source>
        <dbReference type="ARBA" id="ARBA00023015"/>
    </source>
</evidence>
<evidence type="ECO:0000256" key="4">
    <source>
        <dbReference type="SAM" id="MobiDB-lite"/>
    </source>
</evidence>
<comment type="caution">
    <text evidence="6">The sequence shown here is derived from an EMBL/GenBank/DDBJ whole genome shotgun (WGS) entry which is preliminary data.</text>
</comment>
<feature type="domain" description="HTH gntR-type" evidence="5">
    <location>
        <begin position="8"/>
        <end position="43"/>
    </location>
</feature>
<dbReference type="RefSeq" id="WP_243146389.1">
    <property type="nucleotide sequence ID" value="NC_022785.1"/>
</dbReference>
<reference evidence="6 7" key="1">
    <citation type="journal article" date="2018" name="J. Biol. Chem.">
        <title>Discovery of the actinoplanic acid pathway in Streptomyces rapamycinicus reveals a genetically conserved synergism with rapamycin.</title>
        <authorList>
            <person name="Mrak P."/>
            <person name="Krastel P."/>
            <person name="Pivk Lukancic P."/>
            <person name="Tao J."/>
            <person name="Pistorius D."/>
            <person name="Moore C.M."/>
        </authorList>
    </citation>
    <scope>NUCLEOTIDE SEQUENCE [LARGE SCALE GENOMIC DNA]</scope>
    <source>
        <strain evidence="6 7">NRRL 5491</strain>
    </source>
</reference>
<dbReference type="GO" id="GO:0003700">
    <property type="term" value="F:DNA-binding transcription factor activity"/>
    <property type="evidence" value="ECO:0007669"/>
    <property type="project" value="InterPro"/>
</dbReference>
<evidence type="ECO:0000256" key="3">
    <source>
        <dbReference type="ARBA" id="ARBA00023163"/>
    </source>
</evidence>
<dbReference type="AlphaFoldDB" id="A0A3L8R5N2"/>
<dbReference type="Proteomes" id="UP000281594">
    <property type="component" value="Unassembled WGS sequence"/>
</dbReference>
<protein>
    <submittedName>
        <fullName evidence="6">GntR family transcriptional regulator</fullName>
    </submittedName>
</protein>
<feature type="region of interest" description="Disordered" evidence="4">
    <location>
        <begin position="57"/>
        <end position="85"/>
    </location>
</feature>
<organism evidence="6 7">
    <name type="scientific">Streptomyces rapamycinicus (strain ATCC 29253 / DSM 41530 / NRRL 5491 / AYB-994)</name>
    <name type="common">Streptomyces hygroscopicus (strain ATCC 29253)</name>
    <dbReference type="NCBI Taxonomy" id="1343740"/>
    <lineage>
        <taxon>Bacteria</taxon>
        <taxon>Bacillati</taxon>
        <taxon>Actinomycetota</taxon>
        <taxon>Actinomycetes</taxon>
        <taxon>Kitasatosporales</taxon>
        <taxon>Streptomycetaceae</taxon>
        <taxon>Streptomyces</taxon>
        <taxon>Streptomyces violaceusniger group</taxon>
    </lineage>
</organism>
<evidence type="ECO:0000313" key="6">
    <source>
        <dbReference type="EMBL" id="RLV74880.1"/>
    </source>
</evidence>